<feature type="transmembrane region" description="Helical" evidence="1">
    <location>
        <begin position="172"/>
        <end position="197"/>
    </location>
</feature>
<feature type="transmembrane region" description="Helical" evidence="1">
    <location>
        <begin position="292"/>
        <end position="309"/>
    </location>
</feature>
<gene>
    <name evidence="2" type="ORF">GCM10017772_46350</name>
</gene>
<dbReference type="Proteomes" id="UP000627369">
    <property type="component" value="Unassembled WGS sequence"/>
</dbReference>
<evidence type="ECO:0000313" key="2">
    <source>
        <dbReference type="EMBL" id="GHH79766.1"/>
    </source>
</evidence>
<feature type="transmembrane region" description="Helical" evidence="1">
    <location>
        <begin position="316"/>
        <end position="336"/>
    </location>
</feature>
<feature type="transmembrane region" description="Helical" evidence="1">
    <location>
        <begin position="408"/>
        <end position="427"/>
    </location>
</feature>
<feature type="transmembrane region" description="Helical" evidence="1">
    <location>
        <begin position="106"/>
        <end position="123"/>
    </location>
</feature>
<feature type="transmembrane region" description="Helical" evidence="1">
    <location>
        <begin position="342"/>
        <end position="360"/>
    </location>
</feature>
<proteinExistence type="predicted"/>
<keyword evidence="1" id="KW-1133">Transmembrane helix</keyword>
<sequence length="435" mass="46469">MPSSSDLSTTPEAAGNDVLRSAIRVLSSWPALWVAFALAHGWIILQAWVFEAQILGDVHLYEWWVRNGVNADWWPVFNYDWVYPLGALAPMAIPALVTESTPAYDWVWMAMVTVANACAVVVLGRARPRGRAAVWFWLAFLVALGPIWIGRLDGLLAPIILVALLVAARRPALAMTLATIGAWIKIAPGAVALALAATASSAKEFLRNVVLPGAAVSAVVIGVAFAGGGQDNVLDVFGEQGDRQLQVEAVGATPFTVARLWDPSIQVEYDKVIYTYEVQGAGADAVAQALDVALPVAAVLIAALMWWAARRRPDRVGDIVLLGAAAELLALIVFNKVGSPQFIAWIGPPIAAAIALGSRAQGTRRTWFLPALGTLVVARLTMEIYPLQYGQFLGGWPLATSVGALRNLLLVALLVGAVVRLVQLAVARQVTSRAR</sequence>
<keyword evidence="3" id="KW-1185">Reference proteome</keyword>
<feature type="transmembrane region" description="Helical" evidence="1">
    <location>
        <begin position="209"/>
        <end position="228"/>
    </location>
</feature>
<evidence type="ECO:0000313" key="3">
    <source>
        <dbReference type="Proteomes" id="UP000627369"/>
    </source>
</evidence>
<accession>A0A919L1W7</accession>
<keyword evidence="1" id="KW-0472">Membrane</keyword>
<feature type="transmembrane region" description="Helical" evidence="1">
    <location>
        <begin position="367"/>
        <end position="388"/>
    </location>
</feature>
<evidence type="ECO:0000256" key="1">
    <source>
        <dbReference type="SAM" id="Phobius"/>
    </source>
</evidence>
<dbReference type="EMBL" id="BNAS01000010">
    <property type="protein sequence ID" value="GHH79766.1"/>
    <property type="molecule type" value="Genomic_DNA"/>
</dbReference>
<name>A0A919L1W7_9MICO</name>
<reference evidence="2" key="1">
    <citation type="journal article" date="2014" name="Int. J. Syst. Evol. Microbiol.">
        <title>Complete genome sequence of Corynebacterium casei LMG S-19264T (=DSM 44701T), isolated from a smear-ripened cheese.</title>
        <authorList>
            <consortium name="US DOE Joint Genome Institute (JGI-PGF)"/>
            <person name="Walter F."/>
            <person name="Albersmeier A."/>
            <person name="Kalinowski J."/>
            <person name="Ruckert C."/>
        </authorList>
    </citation>
    <scope>NUCLEOTIDE SEQUENCE</scope>
    <source>
        <strain evidence="2">CGMCC 4.7398</strain>
    </source>
</reference>
<dbReference type="AlphaFoldDB" id="A0A919L1W7"/>
<reference evidence="2" key="2">
    <citation type="submission" date="2020-09" db="EMBL/GenBank/DDBJ databases">
        <authorList>
            <person name="Sun Q."/>
            <person name="Zhou Y."/>
        </authorList>
    </citation>
    <scope>NUCLEOTIDE SEQUENCE</scope>
    <source>
        <strain evidence="2">CGMCC 4.7398</strain>
    </source>
</reference>
<comment type="caution">
    <text evidence="2">The sequence shown here is derived from an EMBL/GenBank/DDBJ whole genome shotgun (WGS) entry which is preliminary data.</text>
</comment>
<evidence type="ECO:0008006" key="4">
    <source>
        <dbReference type="Google" id="ProtNLM"/>
    </source>
</evidence>
<feature type="transmembrane region" description="Helical" evidence="1">
    <location>
        <begin position="135"/>
        <end position="166"/>
    </location>
</feature>
<keyword evidence="1" id="KW-0812">Transmembrane</keyword>
<organism evidence="2 3">
    <name type="scientific">Promicromonospora soli</name>
    <dbReference type="NCBI Taxonomy" id="2035533"/>
    <lineage>
        <taxon>Bacteria</taxon>
        <taxon>Bacillati</taxon>
        <taxon>Actinomycetota</taxon>
        <taxon>Actinomycetes</taxon>
        <taxon>Micrococcales</taxon>
        <taxon>Promicromonosporaceae</taxon>
        <taxon>Promicromonospora</taxon>
    </lineage>
</organism>
<protein>
    <recommendedName>
        <fullName evidence="4">DUF2029 domain-containing protein</fullName>
    </recommendedName>
</protein>
<feature type="transmembrane region" description="Helical" evidence="1">
    <location>
        <begin position="29"/>
        <end position="50"/>
    </location>
</feature>